<dbReference type="PANTHER" id="PTHR20884:SF8">
    <property type="entry name" value="GDP-D-GLUCOSE PHOSPHORYLASE 1"/>
    <property type="match status" value="1"/>
</dbReference>
<accession>A0A3B0YI32</accession>
<dbReference type="AlphaFoldDB" id="A0A3B0YI32"/>
<dbReference type="InterPro" id="IPR058866">
    <property type="entry name" value="GDPGP1_N"/>
</dbReference>
<dbReference type="InterPro" id="IPR026506">
    <property type="entry name" value="GDPGP"/>
</dbReference>
<dbReference type="GO" id="GO:0005737">
    <property type="term" value="C:cytoplasm"/>
    <property type="evidence" value="ECO:0007669"/>
    <property type="project" value="UniProtKB-SubCell"/>
</dbReference>
<organism evidence="2">
    <name type="scientific">hydrothermal vent metagenome</name>
    <dbReference type="NCBI Taxonomy" id="652676"/>
    <lineage>
        <taxon>unclassified sequences</taxon>
        <taxon>metagenomes</taxon>
        <taxon>ecological metagenomes</taxon>
    </lineage>
</organism>
<proteinExistence type="predicted"/>
<gene>
    <name evidence="2" type="ORF">MNBD_GAMMA14-2349</name>
</gene>
<dbReference type="SUPFAM" id="SSF54197">
    <property type="entry name" value="HIT-like"/>
    <property type="match status" value="1"/>
</dbReference>
<dbReference type="GO" id="GO:0016787">
    <property type="term" value="F:hydrolase activity"/>
    <property type="evidence" value="ECO:0007669"/>
    <property type="project" value="UniProtKB-KW"/>
</dbReference>
<name>A0A3B0YI32_9ZZZZ</name>
<dbReference type="GO" id="GO:0000166">
    <property type="term" value="F:nucleotide binding"/>
    <property type="evidence" value="ECO:0007669"/>
    <property type="project" value="UniProtKB-KW"/>
</dbReference>
<dbReference type="GO" id="GO:0080048">
    <property type="term" value="F:GDP-D-glucose phosphorylase activity"/>
    <property type="evidence" value="ECO:0007669"/>
    <property type="project" value="InterPro"/>
</dbReference>
<dbReference type="PANTHER" id="PTHR20884">
    <property type="entry name" value="GDP-D-GLUCOSE PHOSPHORYLASE 1"/>
    <property type="match status" value="1"/>
</dbReference>
<evidence type="ECO:0000313" key="2">
    <source>
        <dbReference type="EMBL" id="VAW80535.1"/>
    </source>
</evidence>
<dbReference type="InterPro" id="IPR036265">
    <property type="entry name" value="HIT-like_sf"/>
</dbReference>
<dbReference type="Pfam" id="PF26217">
    <property type="entry name" value="GDPGP1_N"/>
    <property type="match status" value="1"/>
</dbReference>
<protein>
    <recommendedName>
        <fullName evidence="1">GDPGP1-like N-terminal domain-containing protein</fullName>
    </recommendedName>
</protein>
<feature type="domain" description="GDPGP1-like N-terminal" evidence="1">
    <location>
        <begin position="113"/>
        <end position="235"/>
    </location>
</feature>
<dbReference type="GO" id="GO:0006006">
    <property type="term" value="P:glucose metabolic process"/>
    <property type="evidence" value="ECO:0007669"/>
    <property type="project" value="TreeGrafter"/>
</dbReference>
<evidence type="ECO:0000259" key="1">
    <source>
        <dbReference type="Pfam" id="PF26217"/>
    </source>
</evidence>
<reference evidence="2" key="1">
    <citation type="submission" date="2018-06" db="EMBL/GenBank/DDBJ databases">
        <authorList>
            <person name="Zhirakovskaya E."/>
        </authorList>
    </citation>
    <scope>NUCLEOTIDE SEQUENCE</scope>
</reference>
<dbReference type="EMBL" id="UOFM01000360">
    <property type="protein sequence ID" value="VAW80535.1"/>
    <property type="molecule type" value="Genomic_DNA"/>
</dbReference>
<dbReference type="GO" id="GO:0005085">
    <property type="term" value="F:guanyl-nucleotide exchange factor activity"/>
    <property type="evidence" value="ECO:0007669"/>
    <property type="project" value="UniProtKB-KW"/>
</dbReference>
<sequence length="348" mass="40238">MSDDTGFETLFTSEAMLRHRFERGLGQLLDVGSMNLFILVAANASFDARLWAMLSSRLRAQYDVLLESLRSTLIQGRHLSESDDDLLVFLKMSQTGIESLQPTELRDAGPWEVQFNSLRSFRPMRNSQRPMTTIQAPYDAVGFNFNKPFMRQETLASGELLGRHIDLYYNKYPFVEFHSLLVPDREQCYPQYLFEEMHNYVWRLVETLSETLPGIRVGYNALGAFASVNHLHLQLFVRERILPVEHVRWVHNAGSYDYPVDCRVFDDTQAAWQYIAQLHARNEAYNLLYAPGRLYCLPRRKQGAFELPDWSSGFSWYELCGGMITFNREDWVALDESGITADLARSLS</sequence>